<feature type="domain" description="Glycoside hydrolase family 65 N-terminal" evidence="8">
    <location>
        <begin position="16"/>
        <end position="256"/>
    </location>
</feature>
<accession>A0A2H0XXC3</accession>
<dbReference type="InterPro" id="IPR005195">
    <property type="entry name" value="Glyco_hydro_65_M"/>
</dbReference>
<dbReference type="PIRSF" id="PIRSF036289">
    <property type="entry name" value="Glycosyl_hydrolase_malt_phosph"/>
    <property type="match status" value="1"/>
</dbReference>
<dbReference type="PANTHER" id="PTHR11051:SF8">
    <property type="entry name" value="PROTEIN-GLUCOSYLGALACTOSYLHYDROXYLYSINE GLUCOSIDASE"/>
    <property type="match status" value="1"/>
</dbReference>
<evidence type="ECO:0000256" key="5">
    <source>
        <dbReference type="PIRSR" id="PIRSR036289-51"/>
    </source>
</evidence>
<gene>
    <name evidence="9" type="ORF">COT42_05020</name>
</gene>
<dbReference type="Pfam" id="PF03633">
    <property type="entry name" value="Glyco_hydro_65C"/>
    <property type="match status" value="1"/>
</dbReference>
<dbReference type="Gene3D" id="2.70.98.40">
    <property type="entry name" value="Glycoside hydrolase, family 65, N-terminal domain"/>
    <property type="match status" value="1"/>
</dbReference>
<comment type="caution">
    <text evidence="9">The sequence shown here is derived from an EMBL/GenBank/DDBJ whole genome shotgun (WGS) entry which is preliminary data.</text>
</comment>
<dbReference type="InterPro" id="IPR008928">
    <property type="entry name" value="6-hairpin_glycosidase_sf"/>
</dbReference>
<evidence type="ECO:0008006" key="11">
    <source>
        <dbReference type="Google" id="ProtNLM"/>
    </source>
</evidence>
<dbReference type="GO" id="GO:0016757">
    <property type="term" value="F:glycosyltransferase activity"/>
    <property type="evidence" value="ECO:0007669"/>
    <property type="project" value="UniProtKB-KW"/>
</dbReference>
<dbReference type="PANTHER" id="PTHR11051">
    <property type="entry name" value="GLYCOSYL HYDROLASE-RELATED"/>
    <property type="match status" value="1"/>
</dbReference>
<evidence type="ECO:0000259" key="6">
    <source>
        <dbReference type="Pfam" id="PF03632"/>
    </source>
</evidence>
<evidence type="ECO:0000256" key="2">
    <source>
        <dbReference type="ARBA" id="ARBA00022676"/>
    </source>
</evidence>
<dbReference type="InterPro" id="IPR037018">
    <property type="entry name" value="GH65_N"/>
</dbReference>
<evidence type="ECO:0000313" key="10">
    <source>
        <dbReference type="Proteomes" id="UP000231343"/>
    </source>
</evidence>
<feature type="domain" description="Glycoside hydrolase family 65 C-terminal" evidence="7">
    <location>
        <begin position="695"/>
        <end position="756"/>
    </location>
</feature>
<protein>
    <recommendedName>
        <fullName evidence="11">Glycoside hydrolase family 65 protein</fullName>
    </recommendedName>
</protein>
<keyword evidence="2" id="KW-0328">Glycosyltransferase</keyword>
<evidence type="ECO:0000256" key="4">
    <source>
        <dbReference type="PIRSR" id="PIRSR036289-50"/>
    </source>
</evidence>
<dbReference type="SUPFAM" id="SSF74650">
    <property type="entry name" value="Galactose mutarotase-like"/>
    <property type="match status" value="1"/>
</dbReference>
<dbReference type="AlphaFoldDB" id="A0A2H0XXC3"/>
<evidence type="ECO:0000256" key="1">
    <source>
        <dbReference type="ARBA" id="ARBA00006768"/>
    </source>
</evidence>
<dbReference type="GO" id="GO:0030246">
    <property type="term" value="F:carbohydrate binding"/>
    <property type="evidence" value="ECO:0007669"/>
    <property type="project" value="InterPro"/>
</dbReference>
<dbReference type="Gene3D" id="2.60.420.10">
    <property type="entry name" value="Maltose phosphorylase, domain 3"/>
    <property type="match status" value="1"/>
</dbReference>
<feature type="domain" description="Glycoside hydrolase family 65 central catalytic" evidence="6">
    <location>
        <begin position="312"/>
        <end position="686"/>
    </location>
</feature>
<dbReference type="Gene3D" id="1.50.10.10">
    <property type="match status" value="1"/>
</dbReference>
<dbReference type="GO" id="GO:0005975">
    <property type="term" value="P:carbohydrate metabolic process"/>
    <property type="evidence" value="ECO:0007669"/>
    <property type="project" value="InterPro"/>
</dbReference>
<dbReference type="EMBL" id="PEYM01000078">
    <property type="protein sequence ID" value="PIS29572.1"/>
    <property type="molecule type" value="Genomic_DNA"/>
</dbReference>
<evidence type="ECO:0000259" key="7">
    <source>
        <dbReference type="Pfam" id="PF03633"/>
    </source>
</evidence>
<feature type="active site" description="Proton donor" evidence="4">
    <location>
        <position position="485"/>
    </location>
</feature>
<feature type="binding site" evidence="5">
    <location>
        <begin position="598"/>
        <end position="599"/>
    </location>
    <ligand>
        <name>substrate</name>
    </ligand>
</feature>
<evidence type="ECO:0000313" key="9">
    <source>
        <dbReference type="EMBL" id="PIS29572.1"/>
    </source>
</evidence>
<dbReference type="InterPro" id="IPR011013">
    <property type="entry name" value="Gal_mutarotase_sf_dom"/>
</dbReference>
<dbReference type="InterPro" id="IPR005196">
    <property type="entry name" value="Glyco_hydro_65_N"/>
</dbReference>
<proteinExistence type="inferred from homology"/>
<dbReference type="InterPro" id="IPR017045">
    <property type="entry name" value="Malt_Pase/Glycosyl_Hdrlase"/>
</dbReference>
<dbReference type="SUPFAM" id="SSF48208">
    <property type="entry name" value="Six-hairpin glycosidases"/>
    <property type="match status" value="1"/>
</dbReference>
<evidence type="ECO:0000256" key="3">
    <source>
        <dbReference type="ARBA" id="ARBA00022679"/>
    </source>
</evidence>
<keyword evidence="3" id="KW-0808">Transferase</keyword>
<evidence type="ECO:0000259" key="8">
    <source>
        <dbReference type="Pfam" id="PF03636"/>
    </source>
</evidence>
<comment type="similarity">
    <text evidence="1">Belongs to the glycosyl hydrolase 65 family.</text>
</comment>
<dbReference type="Pfam" id="PF03632">
    <property type="entry name" value="Glyco_hydro_65m"/>
    <property type="match status" value="1"/>
</dbReference>
<sequence length="767" mass="87967">MSKHFTKSSNDWLIKEKNFASEKQGLYESLFTLGNGYLGVRGSLEENPHGSNRGVFIAGIFDKSEGYVPELVKAPGWVDVAIWLGERKVAVDTCKVLRHERILDLKKGTLHRLTKFKTPEGKILQLETRRVVFSHQVRGALIDFTITPFNFTGEIKVYSGLNGEVTNAGYFPRERVKHLTLVRMSRSDDHIYLEMQARDNKTRIAMAATTVFNNAPLVANRVNRIFGEKVTQLITFKAEKNKSYNFTKWIATYTSREGYERQLEAATTDLLRDMVYEGVEACLSHHLKEREKQWGQIDIGIKGDQKAQLGLRFNLYHLLIAKPHHDPTVSVGAKFLTGEGYRGHVFWDTEIFMLPFYIYNYPDEAKRLLMYRYYTMEKALQNAAELGYQGAKFAWESADSGLEMTPSYGLREDGSKVKIFTGEEEHHIVSDVVYGINNYINATGDNDFLYKYGAEMIFQTARFWLSRVEKRRGRYEIRKVIGPDEFHEHVDNNAFTNYLVIWNLELAVRLYNRMKKHVPDILKELVAKLKLKEDEVERMQVISKTLLFPYDQKTDLIEQFEGYFSLKDFKAGKPDKNGLPLFPKGIDESKLERTQLLKQADVVLLLYLFLDRFSPEVKKKNYRYYEARTMHKSSLSPCIYALMGLETGDHHSAYKYFLKTAYLDLVDANKNAADGIHAAATGGAWMSVIHGFAGMKVRRGKLTFTPWLPQKWQELSFSCFWQGSWLTVVITPGSITLTVKAGRGVSVMVGEQAVDLLLGKSVKIKLK</sequence>
<name>A0A2H0XXC3_UNCSA</name>
<feature type="binding site" evidence="5">
    <location>
        <begin position="347"/>
        <end position="348"/>
    </location>
    <ligand>
        <name>substrate</name>
    </ligand>
</feature>
<organism evidence="9 10">
    <name type="scientific">Candidatus Saganbacteria bacterium CG08_land_8_20_14_0_20_45_16</name>
    <dbReference type="NCBI Taxonomy" id="2014293"/>
    <lineage>
        <taxon>Bacteria</taxon>
        <taxon>Bacillati</taxon>
        <taxon>Saganbacteria</taxon>
    </lineage>
</organism>
<dbReference type="InterPro" id="IPR012341">
    <property type="entry name" value="6hp_glycosidase-like_sf"/>
</dbReference>
<dbReference type="Pfam" id="PF03636">
    <property type="entry name" value="Glyco_hydro_65N"/>
    <property type="match status" value="1"/>
</dbReference>
<dbReference type="GO" id="GO:0004553">
    <property type="term" value="F:hydrolase activity, hydrolyzing O-glycosyl compounds"/>
    <property type="evidence" value="ECO:0007669"/>
    <property type="project" value="TreeGrafter"/>
</dbReference>
<dbReference type="InterPro" id="IPR005194">
    <property type="entry name" value="Glyco_hydro_65_C"/>
</dbReference>
<reference evidence="9 10" key="1">
    <citation type="submission" date="2017-09" db="EMBL/GenBank/DDBJ databases">
        <title>Depth-based differentiation of microbial function through sediment-hosted aquifers and enrichment of novel symbionts in the deep terrestrial subsurface.</title>
        <authorList>
            <person name="Probst A.J."/>
            <person name="Ladd B."/>
            <person name="Jarett J.K."/>
            <person name="Geller-Mcgrath D.E."/>
            <person name="Sieber C.M."/>
            <person name="Emerson J.B."/>
            <person name="Anantharaman K."/>
            <person name="Thomas B.C."/>
            <person name="Malmstrom R."/>
            <person name="Stieglmeier M."/>
            <person name="Klingl A."/>
            <person name="Woyke T."/>
            <person name="Ryan C.M."/>
            <person name="Banfield J.F."/>
        </authorList>
    </citation>
    <scope>NUCLEOTIDE SEQUENCE [LARGE SCALE GENOMIC DNA]</scope>
    <source>
        <strain evidence="9">CG08_land_8_20_14_0_20_45_16</strain>
    </source>
</reference>
<dbReference type="Proteomes" id="UP000231343">
    <property type="component" value="Unassembled WGS sequence"/>
</dbReference>